<feature type="region of interest" description="Disordered" evidence="2">
    <location>
        <begin position="235"/>
        <end position="273"/>
    </location>
</feature>
<dbReference type="PROSITE" id="PS51257">
    <property type="entry name" value="PROKAR_LIPOPROTEIN"/>
    <property type="match status" value="1"/>
</dbReference>
<dbReference type="PATRIC" id="fig|1172190.3.peg.1274"/>
<dbReference type="RefSeq" id="WP_021287577.1">
    <property type="nucleotide sequence ID" value="NZ_AUPZ01000007.1"/>
</dbReference>
<reference evidence="5 6" key="1">
    <citation type="submission" date="2013-07" db="EMBL/GenBank/DDBJ databases">
        <title>Sulfurimonas hongkongensis AST-10 Genome Sequencing.</title>
        <authorList>
            <person name="Cai L."/>
            <person name="Zhang T."/>
        </authorList>
    </citation>
    <scope>NUCLEOTIDE SEQUENCE [LARGE SCALE GENOMIC DNA]</scope>
    <source>
        <strain evidence="5 6">AST-10</strain>
    </source>
</reference>
<sequence length="297" mass="34831">MKLKHTFLFMAFASILFLGGCSKELEEYNKPAIYWYGKIVKYISQGDLERADNYYSSLQGEHIGSPLLPEATMILAIAHMHYEEYLLSEHFLNEYIKRYATINEKEDAEFLKIKAKYLALPNPRRDQALIEDAIKEAKKFKLRYPNSMYYALVNTMQTRLLMAEAALNETIADLYERLDKPKGAEYYRALKPQPWVNWDEIDRAQAPWYRAWFEGDGTQSWYGFMVPDTKSVVSRNSVVDDKQQATKEPVKQEKSQEKKKSLSQYQKDELQKAQNLRDKGIISEDEFESLREKILKL</sequence>
<dbReference type="Gene3D" id="1.25.40.10">
    <property type="entry name" value="Tetratricopeptide repeat domain"/>
    <property type="match status" value="1"/>
</dbReference>
<feature type="compositionally biased region" description="Basic and acidic residues" evidence="2">
    <location>
        <begin position="238"/>
        <end position="273"/>
    </location>
</feature>
<evidence type="ECO:0000313" key="6">
    <source>
        <dbReference type="Proteomes" id="UP000015520"/>
    </source>
</evidence>
<dbReference type="eggNOG" id="COG4105">
    <property type="taxonomic scope" value="Bacteria"/>
</dbReference>
<dbReference type="Pfam" id="PF13525">
    <property type="entry name" value="YfiO"/>
    <property type="match status" value="1"/>
</dbReference>
<protein>
    <submittedName>
        <fullName evidence="5">Competence protein</fullName>
    </submittedName>
</protein>
<evidence type="ECO:0000256" key="1">
    <source>
        <dbReference type="ARBA" id="ARBA00022729"/>
    </source>
</evidence>
<gene>
    <name evidence="5" type="ORF">M947_06575</name>
</gene>
<dbReference type="STRING" id="1172190.M947_06575"/>
<keyword evidence="6" id="KW-1185">Reference proteome</keyword>
<feature type="domain" description="Outer membrane lipoprotein BamD-like" evidence="4">
    <location>
        <begin position="35"/>
        <end position="177"/>
    </location>
</feature>
<dbReference type="EMBL" id="AUPZ01000007">
    <property type="protein sequence ID" value="EQB39654.1"/>
    <property type="molecule type" value="Genomic_DNA"/>
</dbReference>
<dbReference type="InterPro" id="IPR039565">
    <property type="entry name" value="BamD-like"/>
</dbReference>
<name>T0KRS2_9BACT</name>
<proteinExistence type="predicted"/>
<dbReference type="Proteomes" id="UP000015520">
    <property type="component" value="Unassembled WGS sequence"/>
</dbReference>
<accession>T0KRS2</accession>
<comment type="caution">
    <text evidence="5">The sequence shown here is derived from an EMBL/GenBank/DDBJ whole genome shotgun (WGS) entry which is preliminary data.</text>
</comment>
<dbReference type="InterPro" id="IPR018649">
    <property type="entry name" value="SHOCT"/>
</dbReference>
<feature type="domain" description="SHOCT" evidence="3">
    <location>
        <begin position="268"/>
        <end position="295"/>
    </location>
</feature>
<keyword evidence="1" id="KW-0732">Signal</keyword>
<evidence type="ECO:0000259" key="4">
    <source>
        <dbReference type="Pfam" id="PF13525"/>
    </source>
</evidence>
<organism evidence="5 6">
    <name type="scientific">Sulfurimonas hongkongensis</name>
    <dbReference type="NCBI Taxonomy" id="1172190"/>
    <lineage>
        <taxon>Bacteria</taxon>
        <taxon>Pseudomonadati</taxon>
        <taxon>Campylobacterota</taxon>
        <taxon>Epsilonproteobacteria</taxon>
        <taxon>Campylobacterales</taxon>
        <taxon>Sulfurimonadaceae</taxon>
        <taxon>Sulfurimonas</taxon>
    </lineage>
</organism>
<dbReference type="Pfam" id="PF09851">
    <property type="entry name" value="SHOCT"/>
    <property type="match status" value="1"/>
</dbReference>
<dbReference type="OrthoDB" id="5342947at2"/>
<evidence type="ECO:0000313" key="5">
    <source>
        <dbReference type="EMBL" id="EQB39654.1"/>
    </source>
</evidence>
<dbReference type="AlphaFoldDB" id="T0KRS2"/>
<evidence type="ECO:0000256" key="2">
    <source>
        <dbReference type="SAM" id="MobiDB-lite"/>
    </source>
</evidence>
<dbReference type="InterPro" id="IPR011990">
    <property type="entry name" value="TPR-like_helical_dom_sf"/>
</dbReference>
<evidence type="ECO:0000259" key="3">
    <source>
        <dbReference type="Pfam" id="PF09851"/>
    </source>
</evidence>